<proteinExistence type="predicted"/>
<keyword evidence="2" id="KW-1185">Reference proteome</keyword>
<evidence type="ECO:0000313" key="2">
    <source>
        <dbReference type="Proteomes" id="UP000186098"/>
    </source>
</evidence>
<organism evidence="1 2">
    <name type="scientific">Phaeovulum vinaykumarii</name>
    <dbReference type="NCBI Taxonomy" id="407234"/>
    <lineage>
        <taxon>Bacteria</taxon>
        <taxon>Pseudomonadati</taxon>
        <taxon>Pseudomonadota</taxon>
        <taxon>Alphaproteobacteria</taxon>
        <taxon>Rhodobacterales</taxon>
        <taxon>Paracoccaceae</taxon>
        <taxon>Phaeovulum</taxon>
    </lineage>
</organism>
<dbReference type="OrthoDB" id="7773807at2"/>
<sequence>MRAISGSKQAAGSEARSAIETQTAGPVLGRRALGLGLLAGLALAVPGCGRIRSSKVNPFNWFGSSEDAEPVEQSEPTLDELRLNGRDLAGRITALEVGPVHGGAVVTARAVMPTQGWWAPELLPQILGPTGKAGSEGGKMVIRFIAAPPPKDSPAARRVSTDASREITAGLFLSHQELAGVNTITVTGAENARSARR</sequence>
<dbReference type="AlphaFoldDB" id="A0A1N7JSM1"/>
<dbReference type="RefSeq" id="WP_083947516.1">
    <property type="nucleotide sequence ID" value="NZ_FTOM01000001.1"/>
</dbReference>
<evidence type="ECO:0000313" key="1">
    <source>
        <dbReference type="EMBL" id="SIS52338.1"/>
    </source>
</evidence>
<name>A0A1N7JSM1_9RHOB</name>
<reference evidence="2" key="1">
    <citation type="submission" date="2017-01" db="EMBL/GenBank/DDBJ databases">
        <authorList>
            <person name="Varghese N."/>
            <person name="Submissions S."/>
        </authorList>
    </citation>
    <scope>NUCLEOTIDE SEQUENCE [LARGE SCALE GENOMIC DNA]</scope>
    <source>
        <strain evidence="2">DSM 18714</strain>
    </source>
</reference>
<protein>
    <submittedName>
        <fullName evidence="1">Uncharacterized protein</fullName>
    </submittedName>
</protein>
<dbReference type="EMBL" id="FTOM01000001">
    <property type="protein sequence ID" value="SIS52338.1"/>
    <property type="molecule type" value="Genomic_DNA"/>
</dbReference>
<dbReference type="Proteomes" id="UP000186098">
    <property type="component" value="Unassembled WGS sequence"/>
</dbReference>
<gene>
    <name evidence="1" type="ORF">SAMN05421795_101299</name>
</gene>
<accession>A0A1N7JSM1</accession>
<dbReference type="STRING" id="407234.SAMN05421795_101299"/>